<dbReference type="PANTHER" id="PTHR10997:SF9">
    <property type="entry name" value="IMPORTIN-9"/>
    <property type="match status" value="1"/>
</dbReference>
<proteinExistence type="predicted"/>
<dbReference type="GO" id="GO:0005829">
    <property type="term" value="C:cytosol"/>
    <property type="evidence" value="ECO:0007669"/>
    <property type="project" value="TreeGrafter"/>
</dbReference>
<evidence type="ECO:0000256" key="4">
    <source>
        <dbReference type="ARBA" id="ARBA00023242"/>
    </source>
</evidence>
<dbReference type="InterPro" id="IPR016024">
    <property type="entry name" value="ARM-type_fold"/>
</dbReference>
<keyword evidence="3" id="KW-0653">Protein transport</keyword>
<dbReference type="STRING" id="1314781.A0A165ZAZ9"/>
<dbReference type="InParanoid" id="A0A165ZAZ9"/>
<feature type="domain" description="Importin N-terminal" evidence="5">
    <location>
        <begin position="39"/>
        <end position="99"/>
    </location>
</feature>
<sequence length="962" mass="103984">MDEISQTLQGSLSADPNARRCDRYARPVINTRVTETGLALASLTVNQQADPTIRQAAGVVLRKYVTEHWSPYFSQFKGSAPSAEIKVQIRHTIFQGLSDPNRKIRTAAAYIVSTVAHSDWPDEYPDLLDNLVAALAVSPDAVHGSLQVFTEFMKNDLTEDQLMPVLRQLMPALLNILGQPQLHSAATRARTVVVFRQCVVSLIMLKEQYPDATKEASSNVLPVWLDAFKVLLEVDPRLDVADASNWDGLSLKIQIFKSLNTIVGSFPKTLEPHLHAFINAATTHLVSLAPLYATYYLSADGPSPPVSEEDPEGITIPALVAPLLDFLSNLVRKGRLAEWIARPENVQALVGSVVSWAQITTEEEGKWEDSPNTFVAEDDDDANADNLRAAAFELISHLVDSVAAPTVAALNVATTSIVAESNAAKQAGSAIWWKHLEALLAVLGAAADELYEHKDAFDFGRLFNDVIPALLSLPDTPFLSGRAFVFASRLTQALPSNLSTQYLTAAADVLEGGGGVVIKISAVKAIRNFCDKIKDPAVVALAPRLVKNLGPFLAASEDTLSLVVETLVTVLSLENGSWLTPDLTAMLSNALLDVWAKNVKDPILLSVLEDAFIALAKAQYQAALTSSLSRLCATLVEARVEESWVASSALQLVIALLQGAPAEGGLGDGVFAQLAPGLFGALERIDDRDVLQNGIVCLTQVVRKDCAQVLAYPDGLQLVLRLIARTLAPVDSESGGMFVGDLILSLLRRAGPALLPNMPELLNALLNRLPTAKTPTFIQSLILPFAYLIYTQRDAVLEMLETSRLADGRSGLQVLLEAWCENGETFIGFKATRLSNLALSSLFASERPSLQSLAVKGDLIVKPETSNDLLGPGAKGFEDDDFAADNDDDDFRDDPIASIDMKARLCPLAHDKSLPLFRCSSLQEHLISFLKECAARNTNNFAAVVDQLKVEEAVVVRAAISS</sequence>
<dbReference type="SUPFAM" id="SSF48371">
    <property type="entry name" value="ARM repeat"/>
    <property type="match status" value="1"/>
</dbReference>
<dbReference type="Pfam" id="PF03810">
    <property type="entry name" value="IBN_N"/>
    <property type="match status" value="1"/>
</dbReference>
<dbReference type="PROSITE" id="PS50166">
    <property type="entry name" value="IMPORTIN_B_NT"/>
    <property type="match status" value="1"/>
</dbReference>
<dbReference type="InterPro" id="IPR056840">
    <property type="entry name" value="HEAT_IPO9_central"/>
</dbReference>
<organism evidence="6 7">
    <name type="scientific">Exidia glandulosa HHB12029</name>
    <dbReference type="NCBI Taxonomy" id="1314781"/>
    <lineage>
        <taxon>Eukaryota</taxon>
        <taxon>Fungi</taxon>
        <taxon>Dikarya</taxon>
        <taxon>Basidiomycota</taxon>
        <taxon>Agaricomycotina</taxon>
        <taxon>Agaricomycetes</taxon>
        <taxon>Auriculariales</taxon>
        <taxon>Exidiaceae</taxon>
        <taxon>Exidia</taxon>
    </lineage>
</organism>
<dbReference type="OrthoDB" id="431626at2759"/>
<dbReference type="InterPro" id="IPR011989">
    <property type="entry name" value="ARM-like"/>
</dbReference>
<comment type="subcellular location">
    <subcellularLocation>
        <location evidence="1">Nucleus</location>
    </subcellularLocation>
</comment>
<dbReference type="EMBL" id="KV426425">
    <property type="protein sequence ID" value="KZV81039.1"/>
    <property type="molecule type" value="Genomic_DNA"/>
</dbReference>
<name>A0A165ZAZ9_EXIGL</name>
<keyword evidence="4" id="KW-0539">Nucleus</keyword>
<gene>
    <name evidence="6" type="ORF">EXIGLDRAFT_780232</name>
</gene>
<reference evidence="6 7" key="1">
    <citation type="journal article" date="2016" name="Mol. Biol. Evol.">
        <title>Comparative Genomics of Early-Diverging Mushroom-Forming Fungi Provides Insights into the Origins of Lignocellulose Decay Capabilities.</title>
        <authorList>
            <person name="Nagy L.G."/>
            <person name="Riley R."/>
            <person name="Tritt A."/>
            <person name="Adam C."/>
            <person name="Daum C."/>
            <person name="Floudas D."/>
            <person name="Sun H."/>
            <person name="Yadav J.S."/>
            <person name="Pangilinan J."/>
            <person name="Larsson K.H."/>
            <person name="Matsuura K."/>
            <person name="Barry K."/>
            <person name="Labutti K."/>
            <person name="Kuo R."/>
            <person name="Ohm R.A."/>
            <person name="Bhattacharya S.S."/>
            <person name="Shirouzu T."/>
            <person name="Yoshinaga Y."/>
            <person name="Martin F.M."/>
            <person name="Grigoriev I.V."/>
            <person name="Hibbett D.S."/>
        </authorList>
    </citation>
    <scope>NUCLEOTIDE SEQUENCE [LARGE SCALE GENOMIC DNA]</scope>
    <source>
        <strain evidence="6 7">HHB12029</strain>
    </source>
</reference>
<dbReference type="Pfam" id="PF25018">
    <property type="entry name" value="HEAT_IPO9_c"/>
    <property type="match status" value="1"/>
</dbReference>
<evidence type="ECO:0000256" key="2">
    <source>
        <dbReference type="ARBA" id="ARBA00022448"/>
    </source>
</evidence>
<evidence type="ECO:0000259" key="5">
    <source>
        <dbReference type="PROSITE" id="PS50166"/>
    </source>
</evidence>
<dbReference type="AlphaFoldDB" id="A0A165ZAZ9"/>
<evidence type="ECO:0000313" key="6">
    <source>
        <dbReference type="EMBL" id="KZV81039.1"/>
    </source>
</evidence>
<evidence type="ECO:0000313" key="7">
    <source>
        <dbReference type="Proteomes" id="UP000077266"/>
    </source>
</evidence>
<dbReference type="GO" id="GO:0006606">
    <property type="term" value="P:protein import into nucleus"/>
    <property type="evidence" value="ECO:0007669"/>
    <property type="project" value="TreeGrafter"/>
</dbReference>
<dbReference type="PANTHER" id="PTHR10997">
    <property type="entry name" value="IMPORTIN-7, 8, 11"/>
    <property type="match status" value="1"/>
</dbReference>
<dbReference type="GO" id="GO:0031267">
    <property type="term" value="F:small GTPase binding"/>
    <property type="evidence" value="ECO:0007669"/>
    <property type="project" value="InterPro"/>
</dbReference>
<keyword evidence="7" id="KW-1185">Reference proteome</keyword>
<dbReference type="FunCoup" id="A0A165ZAZ9">
    <property type="interactions" value="723"/>
</dbReference>
<protein>
    <submittedName>
        <fullName evidence="6">ARM repeat-containing protein</fullName>
    </submittedName>
</protein>
<dbReference type="Gene3D" id="1.25.10.10">
    <property type="entry name" value="Leucine-rich Repeat Variant"/>
    <property type="match status" value="1"/>
</dbReference>
<dbReference type="GO" id="GO:0005635">
    <property type="term" value="C:nuclear envelope"/>
    <property type="evidence" value="ECO:0007669"/>
    <property type="project" value="TreeGrafter"/>
</dbReference>
<accession>A0A165ZAZ9</accession>
<dbReference type="Proteomes" id="UP000077266">
    <property type="component" value="Unassembled WGS sequence"/>
</dbReference>
<evidence type="ECO:0000256" key="1">
    <source>
        <dbReference type="ARBA" id="ARBA00004123"/>
    </source>
</evidence>
<evidence type="ECO:0000256" key="3">
    <source>
        <dbReference type="ARBA" id="ARBA00022927"/>
    </source>
</evidence>
<dbReference type="InterPro" id="IPR001494">
    <property type="entry name" value="Importin-beta_N"/>
</dbReference>
<keyword evidence="2" id="KW-0813">Transport</keyword>